<reference evidence="3 4" key="1">
    <citation type="submission" date="2020-07" db="EMBL/GenBank/DDBJ databases">
        <title>Sequencing the genomes of 1000 actinobacteria strains.</title>
        <authorList>
            <person name="Klenk H.-P."/>
        </authorList>
    </citation>
    <scope>NUCLEOTIDE SEQUENCE [LARGE SCALE GENOMIC DNA]</scope>
    <source>
        <strain evidence="3 4">DSM 45927</strain>
    </source>
</reference>
<dbReference type="InterPro" id="IPR012338">
    <property type="entry name" value="Beta-lactam/transpept-like"/>
</dbReference>
<dbReference type="Gene3D" id="3.40.710.10">
    <property type="entry name" value="DD-peptidase/beta-lactamase superfamily"/>
    <property type="match status" value="1"/>
</dbReference>
<proteinExistence type="predicted"/>
<feature type="signal peptide" evidence="1">
    <location>
        <begin position="1"/>
        <end position="34"/>
    </location>
</feature>
<dbReference type="InterPro" id="IPR050789">
    <property type="entry name" value="Diverse_Enzym_Activities"/>
</dbReference>
<evidence type="ECO:0000313" key="3">
    <source>
        <dbReference type="EMBL" id="NYI95784.1"/>
    </source>
</evidence>
<dbReference type="SUPFAM" id="SSF56601">
    <property type="entry name" value="beta-lactamase/transpeptidase-like"/>
    <property type="match status" value="1"/>
</dbReference>
<protein>
    <submittedName>
        <fullName evidence="3">CubicO group peptidase (Beta-lactamase class C family)</fullName>
    </submittedName>
</protein>
<organism evidence="3 4">
    <name type="scientific">Streptomonospora nanhaiensis</name>
    <dbReference type="NCBI Taxonomy" id="1323731"/>
    <lineage>
        <taxon>Bacteria</taxon>
        <taxon>Bacillati</taxon>
        <taxon>Actinomycetota</taxon>
        <taxon>Actinomycetes</taxon>
        <taxon>Streptosporangiales</taxon>
        <taxon>Nocardiopsidaceae</taxon>
        <taxon>Streptomonospora</taxon>
    </lineage>
</organism>
<comment type="caution">
    <text evidence="3">The sequence shown here is derived from an EMBL/GenBank/DDBJ whole genome shotgun (WGS) entry which is preliminary data.</text>
</comment>
<feature type="chain" id="PRO_5032678723" evidence="1">
    <location>
        <begin position="35"/>
        <end position="141"/>
    </location>
</feature>
<keyword evidence="1" id="KW-0732">Signal</keyword>
<feature type="domain" description="Beta-lactamase-related" evidence="2">
    <location>
        <begin position="41"/>
        <end position="128"/>
    </location>
</feature>
<accession>A0A853BM71</accession>
<dbReference type="Proteomes" id="UP000575985">
    <property type="component" value="Unassembled WGS sequence"/>
</dbReference>
<dbReference type="PANTHER" id="PTHR43283">
    <property type="entry name" value="BETA-LACTAMASE-RELATED"/>
    <property type="match status" value="1"/>
</dbReference>
<evidence type="ECO:0000313" key="4">
    <source>
        <dbReference type="Proteomes" id="UP000575985"/>
    </source>
</evidence>
<gene>
    <name evidence="3" type="ORF">HNR12_002061</name>
</gene>
<dbReference type="InterPro" id="IPR001466">
    <property type="entry name" value="Beta-lactam-related"/>
</dbReference>
<sequence length="141" mass="14022">MPHSGLARAAASGGALLAALLPAVLAPAPVAADAAFTPADIDAYMTAALADGGLPGAVVAVTRGTEVVHAAGYGHDSEGAALAPDSPMAVGSLSKSVTALAVAQLADEGLLAFDDPVRRHLPEFAPADPGFSRRARRWTTS</sequence>
<keyword evidence="4" id="KW-1185">Reference proteome</keyword>
<dbReference type="AlphaFoldDB" id="A0A853BM71"/>
<dbReference type="EMBL" id="JACCFO010000001">
    <property type="protein sequence ID" value="NYI95784.1"/>
    <property type="molecule type" value="Genomic_DNA"/>
</dbReference>
<evidence type="ECO:0000256" key="1">
    <source>
        <dbReference type="SAM" id="SignalP"/>
    </source>
</evidence>
<evidence type="ECO:0000259" key="2">
    <source>
        <dbReference type="Pfam" id="PF00144"/>
    </source>
</evidence>
<dbReference type="Pfam" id="PF00144">
    <property type="entry name" value="Beta-lactamase"/>
    <property type="match status" value="1"/>
</dbReference>
<name>A0A853BM71_9ACTN</name>